<evidence type="ECO:0000313" key="3">
    <source>
        <dbReference type="Proteomes" id="UP000014974"/>
    </source>
</evidence>
<proteinExistence type="predicted"/>
<dbReference type="EMBL" id="ATNM01000173">
    <property type="protein sequence ID" value="EPR65861.1"/>
    <property type="molecule type" value="Genomic_DNA"/>
</dbReference>
<reference evidence="2 3" key="1">
    <citation type="journal article" date="2013" name="Genome Announc.">
        <title>Draft Genome Sequence of Cyclobacterium qasimii Strain M12-11BT, Isolated from Arctic Marine Sediment.</title>
        <authorList>
            <person name="Shivaji S."/>
            <person name="Ara S."/>
            <person name="Singh A."/>
            <person name="Kumar Pinnaka A."/>
        </authorList>
    </citation>
    <scope>NUCLEOTIDE SEQUENCE [LARGE SCALE GENOMIC DNA]</scope>
    <source>
        <strain evidence="2 3">M12-11B</strain>
    </source>
</reference>
<dbReference type="Proteomes" id="UP000014974">
    <property type="component" value="Unassembled WGS sequence"/>
</dbReference>
<keyword evidence="1" id="KW-1133">Transmembrane helix</keyword>
<accession>S7V7F7</accession>
<keyword evidence="1" id="KW-0812">Transmembrane</keyword>
<evidence type="ECO:0000256" key="1">
    <source>
        <dbReference type="SAM" id="Phobius"/>
    </source>
</evidence>
<gene>
    <name evidence="2" type="ORF">ADICYQ_5121</name>
</gene>
<organism evidence="2 3">
    <name type="scientific">Cyclobacterium qasimii M12-11B</name>
    <dbReference type="NCBI Taxonomy" id="641524"/>
    <lineage>
        <taxon>Bacteria</taxon>
        <taxon>Pseudomonadati</taxon>
        <taxon>Bacteroidota</taxon>
        <taxon>Cytophagia</taxon>
        <taxon>Cytophagales</taxon>
        <taxon>Cyclobacteriaceae</taxon>
        <taxon>Cyclobacterium</taxon>
    </lineage>
</organism>
<sequence>MIGINIKKPDSLRLFGFFMLFKGISVLVASYTGGSSLILSVSFRIVGLTLEFLS</sequence>
<dbReference type="AlphaFoldDB" id="S7V7F7"/>
<evidence type="ECO:0000313" key="2">
    <source>
        <dbReference type="EMBL" id="EPR65861.1"/>
    </source>
</evidence>
<keyword evidence="1" id="KW-0472">Membrane</keyword>
<name>S7V7F7_9BACT</name>
<feature type="transmembrane region" description="Helical" evidence="1">
    <location>
        <begin position="12"/>
        <end position="31"/>
    </location>
</feature>
<dbReference type="STRING" id="641524.ADICYQ_5121"/>
<comment type="caution">
    <text evidence="2">The sequence shown here is derived from an EMBL/GenBank/DDBJ whole genome shotgun (WGS) entry which is preliminary data.</text>
</comment>
<protein>
    <submittedName>
        <fullName evidence="2">Uncharacterized protein</fullName>
    </submittedName>
</protein>